<gene>
    <name evidence="1" type="ORF">SMD11_0322</name>
</gene>
<reference evidence="1 2" key="1">
    <citation type="submission" date="2017-06" db="EMBL/GenBank/DDBJ databases">
        <title>Streptomyces albireticuli Genome sequencing and assembly.</title>
        <authorList>
            <person name="Wang Y."/>
            <person name="Du B."/>
            <person name="Ding Y."/>
            <person name="Liu H."/>
            <person name="Hou Q."/>
            <person name="Liu K."/>
            <person name="Yao L."/>
            <person name="Wang C."/>
        </authorList>
    </citation>
    <scope>NUCLEOTIDE SEQUENCE [LARGE SCALE GENOMIC DNA]</scope>
    <source>
        <strain evidence="1 2">MDJK11</strain>
    </source>
</reference>
<dbReference type="EMBL" id="CP021744">
    <property type="protein sequence ID" value="ARZ65988.1"/>
    <property type="molecule type" value="Genomic_DNA"/>
</dbReference>
<name>A0A1Z2KVA1_9ACTN</name>
<evidence type="ECO:0000313" key="2">
    <source>
        <dbReference type="Proteomes" id="UP000195755"/>
    </source>
</evidence>
<evidence type="ECO:0000313" key="1">
    <source>
        <dbReference type="EMBL" id="ARZ65988.1"/>
    </source>
</evidence>
<dbReference type="Proteomes" id="UP000195755">
    <property type="component" value="Chromosome"/>
</dbReference>
<organism evidence="1 2">
    <name type="scientific">Streptomyces albireticuli</name>
    <dbReference type="NCBI Taxonomy" id="1940"/>
    <lineage>
        <taxon>Bacteria</taxon>
        <taxon>Bacillati</taxon>
        <taxon>Actinomycetota</taxon>
        <taxon>Actinomycetes</taxon>
        <taxon>Kitasatosporales</taxon>
        <taxon>Streptomycetaceae</taxon>
        <taxon>Streptomyces</taxon>
    </lineage>
</organism>
<accession>A0A1Z2KVA1</accession>
<proteinExistence type="predicted"/>
<sequence>MDGVVAQPGVHDEDALVPHLLLRGLHL</sequence>
<dbReference type="AlphaFoldDB" id="A0A1Z2KVA1"/>
<dbReference type="KEGG" id="salj:SMD11_0322"/>
<protein>
    <submittedName>
        <fullName evidence="1">Uncharacterized protein</fullName>
    </submittedName>
</protein>